<keyword evidence="7" id="KW-0963">Cytoplasm</keyword>
<comment type="similarity">
    <text evidence="7">Belongs to the shikimate kinase family.</text>
</comment>
<dbReference type="EMBL" id="BMEA01000001">
    <property type="protein sequence ID" value="GGB68241.1"/>
    <property type="molecule type" value="Genomic_DNA"/>
</dbReference>
<comment type="cofactor">
    <cofactor evidence="7">
        <name>Mg(2+)</name>
        <dbReference type="ChEBI" id="CHEBI:18420"/>
    </cofactor>
    <text evidence="7">Binds 1 Mg(2+) ion per subunit.</text>
</comment>
<dbReference type="GO" id="GO:0005829">
    <property type="term" value="C:cytosol"/>
    <property type="evidence" value="ECO:0007669"/>
    <property type="project" value="TreeGrafter"/>
</dbReference>
<dbReference type="GO" id="GO:0008652">
    <property type="term" value="P:amino acid biosynthetic process"/>
    <property type="evidence" value="ECO:0007669"/>
    <property type="project" value="UniProtKB-KW"/>
</dbReference>
<evidence type="ECO:0000259" key="8">
    <source>
        <dbReference type="SMART" id="SM00382"/>
    </source>
</evidence>
<evidence type="ECO:0000256" key="7">
    <source>
        <dbReference type="HAMAP-Rule" id="MF_00109"/>
    </source>
</evidence>
<accession>A0A8H9FQR1</accession>
<dbReference type="InterPro" id="IPR003593">
    <property type="entry name" value="AAA+_ATPase"/>
</dbReference>
<keyword evidence="4 7" id="KW-0418">Kinase</keyword>
<dbReference type="AlphaFoldDB" id="A0A8H9FQR1"/>
<keyword evidence="2 7" id="KW-0808">Transferase</keyword>
<evidence type="ECO:0000256" key="3">
    <source>
        <dbReference type="ARBA" id="ARBA00022741"/>
    </source>
</evidence>
<sequence>MVTGERPVVVLIGPPGSGKTTIGQALAGALDVAFHDTDAAIEADQGCSISDIFVLDGEPTFRALERAEVARAVEAHAGVVALGGGAPMDAETQEVLDGQVVVFLDVGIADAAKRVGFDASRPLLAINPRAAWTKLMNERRPTYERLATHRVDTAGREVDDVVAEIVSLLGGGQ</sequence>
<dbReference type="EC" id="2.7.1.71" evidence="7"/>
<dbReference type="PRINTS" id="PR01100">
    <property type="entry name" value="SHIKIMTKNASE"/>
</dbReference>
<feature type="binding site" evidence="7">
    <location>
        <position position="121"/>
    </location>
    <ligand>
        <name>ATP</name>
        <dbReference type="ChEBI" id="CHEBI:30616"/>
    </ligand>
</feature>
<dbReference type="GO" id="GO:0000287">
    <property type="term" value="F:magnesium ion binding"/>
    <property type="evidence" value="ECO:0007669"/>
    <property type="project" value="UniProtKB-UniRule"/>
</dbReference>
<reference evidence="9" key="2">
    <citation type="submission" date="2020-09" db="EMBL/GenBank/DDBJ databases">
        <authorList>
            <person name="Sun Q."/>
            <person name="Zhou Y."/>
        </authorList>
    </citation>
    <scope>NUCLEOTIDE SEQUENCE</scope>
    <source>
        <strain evidence="9">CGMCC 1.10749</strain>
    </source>
</reference>
<dbReference type="SMART" id="SM00382">
    <property type="entry name" value="AAA"/>
    <property type="match status" value="1"/>
</dbReference>
<keyword evidence="7" id="KW-0479">Metal-binding</keyword>
<dbReference type="Proteomes" id="UP000628079">
    <property type="component" value="Unassembled WGS sequence"/>
</dbReference>
<dbReference type="RefSeq" id="WP_035947744.1">
    <property type="nucleotide sequence ID" value="NZ_BMEA01000001.1"/>
</dbReference>
<comment type="subcellular location">
    <subcellularLocation>
        <location evidence="7">Cytoplasm</location>
    </subcellularLocation>
</comment>
<comment type="caution">
    <text evidence="9">The sequence shown here is derived from an EMBL/GenBank/DDBJ whole genome shotgun (WGS) entry which is preliminary data.</text>
</comment>
<dbReference type="InterPro" id="IPR027417">
    <property type="entry name" value="P-loop_NTPase"/>
</dbReference>
<feature type="binding site" evidence="7">
    <location>
        <position position="84"/>
    </location>
    <ligand>
        <name>substrate</name>
    </ligand>
</feature>
<dbReference type="GO" id="GO:0005524">
    <property type="term" value="F:ATP binding"/>
    <property type="evidence" value="ECO:0007669"/>
    <property type="project" value="UniProtKB-UniRule"/>
</dbReference>
<evidence type="ECO:0000256" key="5">
    <source>
        <dbReference type="ARBA" id="ARBA00022840"/>
    </source>
</evidence>
<feature type="binding site" evidence="7">
    <location>
        <position position="156"/>
    </location>
    <ligand>
        <name>ATP</name>
        <dbReference type="ChEBI" id="CHEBI:30616"/>
    </ligand>
</feature>
<feature type="domain" description="AAA+ ATPase" evidence="8">
    <location>
        <begin position="5"/>
        <end position="152"/>
    </location>
</feature>
<evidence type="ECO:0000313" key="9">
    <source>
        <dbReference type="EMBL" id="GGB68241.1"/>
    </source>
</evidence>
<keyword evidence="7" id="KW-0460">Magnesium</keyword>
<evidence type="ECO:0000256" key="1">
    <source>
        <dbReference type="ARBA" id="ARBA00022605"/>
    </source>
</evidence>
<keyword evidence="6 7" id="KW-0057">Aromatic amino acid biosynthesis</keyword>
<organism evidence="9 10">
    <name type="scientific">Knoellia flava</name>
    <dbReference type="NCBI Taxonomy" id="913969"/>
    <lineage>
        <taxon>Bacteria</taxon>
        <taxon>Bacillati</taxon>
        <taxon>Actinomycetota</taxon>
        <taxon>Actinomycetes</taxon>
        <taxon>Micrococcales</taxon>
        <taxon>Intrasporangiaceae</taxon>
        <taxon>Knoellia</taxon>
    </lineage>
</organism>
<dbReference type="GO" id="GO:0004765">
    <property type="term" value="F:shikimate kinase activity"/>
    <property type="evidence" value="ECO:0007669"/>
    <property type="project" value="UniProtKB-UniRule"/>
</dbReference>
<feature type="binding site" evidence="7">
    <location>
        <position position="62"/>
    </location>
    <ligand>
        <name>substrate</name>
    </ligand>
</feature>
<keyword evidence="5 7" id="KW-0067">ATP-binding</keyword>
<comment type="pathway">
    <text evidence="7">Metabolic intermediate biosynthesis; chorismate biosynthesis; chorismate from D-erythrose 4-phosphate and phosphoenolpyruvate: step 5/7.</text>
</comment>
<dbReference type="GO" id="GO:0009073">
    <property type="term" value="P:aromatic amino acid family biosynthetic process"/>
    <property type="evidence" value="ECO:0007669"/>
    <property type="project" value="UniProtKB-KW"/>
</dbReference>
<feature type="binding site" evidence="7">
    <location>
        <begin position="16"/>
        <end position="21"/>
    </location>
    <ligand>
        <name>ATP</name>
        <dbReference type="ChEBI" id="CHEBI:30616"/>
    </ligand>
</feature>
<dbReference type="UniPathway" id="UPA00053">
    <property type="reaction ID" value="UER00088"/>
</dbReference>
<proteinExistence type="inferred from homology"/>
<reference evidence="9" key="1">
    <citation type="journal article" date="2014" name="Int. J. Syst. Evol. Microbiol.">
        <title>Complete genome sequence of Corynebacterium casei LMG S-19264T (=DSM 44701T), isolated from a smear-ripened cheese.</title>
        <authorList>
            <consortium name="US DOE Joint Genome Institute (JGI-PGF)"/>
            <person name="Walter F."/>
            <person name="Albersmeier A."/>
            <person name="Kalinowski J."/>
            <person name="Ruckert C."/>
        </authorList>
    </citation>
    <scope>NUCLEOTIDE SEQUENCE</scope>
    <source>
        <strain evidence="9">CGMCC 1.10749</strain>
    </source>
</reference>
<dbReference type="HAMAP" id="MF_00109">
    <property type="entry name" value="Shikimate_kinase"/>
    <property type="match status" value="1"/>
</dbReference>
<name>A0A8H9FQR1_9MICO</name>
<keyword evidence="1 7" id="KW-0028">Amino-acid biosynthesis</keyword>
<feature type="binding site" evidence="7">
    <location>
        <position position="139"/>
    </location>
    <ligand>
        <name>substrate</name>
    </ligand>
</feature>
<dbReference type="CDD" id="cd00464">
    <property type="entry name" value="SK"/>
    <property type="match status" value="1"/>
</dbReference>
<dbReference type="Gene3D" id="3.40.50.300">
    <property type="entry name" value="P-loop containing nucleotide triphosphate hydrolases"/>
    <property type="match status" value="1"/>
</dbReference>
<protein>
    <recommendedName>
        <fullName evidence="7">Shikimate kinase</fullName>
        <shortName evidence="7">SK</shortName>
        <ecNumber evidence="7">2.7.1.71</ecNumber>
    </recommendedName>
</protein>
<dbReference type="InterPro" id="IPR031322">
    <property type="entry name" value="Shikimate/glucono_kinase"/>
</dbReference>
<evidence type="ECO:0000256" key="6">
    <source>
        <dbReference type="ARBA" id="ARBA00023141"/>
    </source>
</evidence>
<dbReference type="PANTHER" id="PTHR21087">
    <property type="entry name" value="SHIKIMATE KINASE"/>
    <property type="match status" value="1"/>
</dbReference>
<dbReference type="InterPro" id="IPR000623">
    <property type="entry name" value="Shikimate_kinase/TSH1"/>
</dbReference>
<comment type="catalytic activity">
    <reaction evidence="7">
        <text>shikimate + ATP = 3-phosphoshikimate + ADP + H(+)</text>
        <dbReference type="Rhea" id="RHEA:13121"/>
        <dbReference type="ChEBI" id="CHEBI:15378"/>
        <dbReference type="ChEBI" id="CHEBI:30616"/>
        <dbReference type="ChEBI" id="CHEBI:36208"/>
        <dbReference type="ChEBI" id="CHEBI:145989"/>
        <dbReference type="ChEBI" id="CHEBI:456216"/>
        <dbReference type="EC" id="2.7.1.71"/>
    </reaction>
</comment>
<evidence type="ECO:0000256" key="2">
    <source>
        <dbReference type="ARBA" id="ARBA00022679"/>
    </source>
</evidence>
<feature type="binding site" evidence="7">
    <location>
        <position position="38"/>
    </location>
    <ligand>
        <name>substrate</name>
    </ligand>
</feature>
<keyword evidence="3 7" id="KW-0547">Nucleotide-binding</keyword>
<comment type="function">
    <text evidence="7">Catalyzes the specific phosphorylation of the 3-hydroxyl group of shikimic acid using ATP as a cosubstrate.</text>
</comment>
<dbReference type="SUPFAM" id="SSF52540">
    <property type="entry name" value="P-loop containing nucleoside triphosphate hydrolases"/>
    <property type="match status" value="1"/>
</dbReference>
<evidence type="ECO:0000256" key="4">
    <source>
        <dbReference type="ARBA" id="ARBA00022777"/>
    </source>
</evidence>
<dbReference type="GO" id="GO:0009423">
    <property type="term" value="P:chorismate biosynthetic process"/>
    <property type="evidence" value="ECO:0007669"/>
    <property type="project" value="UniProtKB-UniRule"/>
</dbReference>
<feature type="binding site" evidence="7">
    <location>
        <position position="20"/>
    </location>
    <ligand>
        <name>Mg(2+)</name>
        <dbReference type="ChEBI" id="CHEBI:18420"/>
    </ligand>
</feature>
<comment type="subunit">
    <text evidence="7">Monomer.</text>
</comment>
<dbReference type="PANTHER" id="PTHR21087:SF16">
    <property type="entry name" value="SHIKIMATE KINASE 1, CHLOROPLASTIC"/>
    <property type="match status" value="1"/>
</dbReference>
<evidence type="ECO:0000313" key="10">
    <source>
        <dbReference type="Proteomes" id="UP000628079"/>
    </source>
</evidence>
<dbReference type="Pfam" id="PF01202">
    <property type="entry name" value="SKI"/>
    <property type="match status" value="1"/>
</dbReference>
<gene>
    <name evidence="7 9" type="primary">aroK</name>
    <name evidence="9" type="ORF">GCM10011314_04370</name>
</gene>